<evidence type="ECO:0000256" key="6">
    <source>
        <dbReference type="SAM" id="Phobius"/>
    </source>
</evidence>
<reference evidence="9" key="1">
    <citation type="submission" date="2023-07" db="EMBL/GenBank/DDBJ databases">
        <title>30 novel species of actinomycetes from the DSMZ collection.</title>
        <authorList>
            <person name="Nouioui I."/>
        </authorList>
    </citation>
    <scope>NUCLEOTIDE SEQUENCE [LARGE SCALE GENOMIC DNA]</scope>
    <source>
        <strain evidence="9">DSM 41640</strain>
    </source>
</reference>
<gene>
    <name evidence="8" type="ORF">RNB18_04275</name>
</gene>
<keyword evidence="3 6" id="KW-1133">Transmembrane helix</keyword>
<dbReference type="Proteomes" id="UP001183824">
    <property type="component" value="Unassembled WGS sequence"/>
</dbReference>
<dbReference type="EMBL" id="JAVREZ010000001">
    <property type="protein sequence ID" value="MDT0479409.1"/>
    <property type="molecule type" value="Genomic_DNA"/>
</dbReference>
<evidence type="ECO:0000313" key="8">
    <source>
        <dbReference type="EMBL" id="MDT0479409.1"/>
    </source>
</evidence>
<feature type="domain" description="Major facilitator superfamily (MFS) profile" evidence="7">
    <location>
        <begin position="1"/>
        <end position="89"/>
    </location>
</feature>
<protein>
    <submittedName>
        <fullName evidence="8">MFS transporter</fullName>
    </submittedName>
</protein>
<dbReference type="Gene3D" id="1.20.1250.20">
    <property type="entry name" value="MFS general substrate transporter like domains"/>
    <property type="match status" value="1"/>
</dbReference>
<comment type="caution">
    <text evidence="8">The sequence shown here is derived from an EMBL/GenBank/DDBJ whole genome shotgun (WGS) entry which is preliminary data.</text>
</comment>
<dbReference type="RefSeq" id="WP_311713018.1">
    <property type="nucleotide sequence ID" value="NZ_JAVREZ010000001.1"/>
</dbReference>
<keyword evidence="9" id="KW-1185">Reference proteome</keyword>
<dbReference type="SUPFAM" id="SSF103473">
    <property type="entry name" value="MFS general substrate transporter"/>
    <property type="match status" value="1"/>
</dbReference>
<dbReference type="PROSITE" id="PS50850">
    <property type="entry name" value="MFS"/>
    <property type="match status" value="1"/>
</dbReference>
<keyword evidence="4 6" id="KW-0472">Membrane</keyword>
<comment type="subcellular location">
    <subcellularLocation>
        <location evidence="1">Cell membrane</location>
        <topology evidence="1">Multi-pass membrane protein</topology>
    </subcellularLocation>
</comment>
<evidence type="ECO:0000256" key="4">
    <source>
        <dbReference type="ARBA" id="ARBA00023136"/>
    </source>
</evidence>
<evidence type="ECO:0000256" key="2">
    <source>
        <dbReference type="ARBA" id="ARBA00022692"/>
    </source>
</evidence>
<proteinExistence type="predicted"/>
<evidence type="ECO:0000256" key="3">
    <source>
        <dbReference type="ARBA" id="ARBA00022989"/>
    </source>
</evidence>
<dbReference type="InterPro" id="IPR011701">
    <property type="entry name" value="MFS"/>
</dbReference>
<name>A0ABU2V2F0_9ACTN</name>
<dbReference type="Pfam" id="PF07690">
    <property type="entry name" value="MFS_1"/>
    <property type="match status" value="1"/>
</dbReference>
<dbReference type="PANTHER" id="PTHR42718:SF48">
    <property type="entry name" value="CONSERVED TWO-DOMAIN MEMBRANE PROTEIN-RELATED"/>
    <property type="match status" value="1"/>
</dbReference>
<evidence type="ECO:0000256" key="5">
    <source>
        <dbReference type="ARBA" id="ARBA00023251"/>
    </source>
</evidence>
<sequence length="89" mass="9184">MTPASLGLLLAATAPERRTRAVRIWSASAALAAAAGPGLGGLLVQSSWRWIFLVNVPVGAVALVAGARLLPDVRRAGTGRIPDVFGARR</sequence>
<feature type="transmembrane region" description="Helical" evidence="6">
    <location>
        <begin position="48"/>
        <end position="70"/>
    </location>
</feature>
<evidence type="ECO:0000313" key="9">
    <source>
        <dbReference type="Proteomes" id="UP001183824"/>
    </source>
</evidence>
<organism evidence="8 9">
    <name type="scientific">Streptomyces doebereineriae</name>
    <dbReference type="NCBI Taxonomy" id="3075528"/>
    <lineage>
        <taxon>Bacteria</taxon>
        <taxon>Bacillati</taxon>
        <taxon>Actinomycetota</taxon>
        <taxon>Actinomycetes</taxon>
        <taxon>Kitasatosporales</taxon>
        <taxon>Streptomycetaceae</taxon>
        <taxon>Streptomyces</taxon>
    </lineage>
</organism>
<dbReference type="PANTHER" id="PTHR42718">
    <property type="entry name" value="MAJOR FACILITATOR SUPERFAMILY MULTIDRUG TRANSPORTER MFSC"/>
    <property type="match status" value="1"/>
</dbReference>
<evidence type="ECO:0000256" key="1">
    <source>
        <dbReference type="ARBA" id="ARBA00004651"/>
    </source>
</evidence>
<dbReference type="InterPro" id="IPR020846">
    <property type="entry name" value="MFS_dom"/>
</dbReference>
<keyword evidence="5" id="KW-0046">Antibiotic resistance</keyword>
<dbReference type="InterPro" id="IPR036259">
    <property type="entry name" value="MFS_trans_sf"/>
</dbReference>
<keyword evidence="2 6" id="KW-0812">Transmembrane</keyword>
<evidence type="ECO:0000259" key="7">
    <source>
        <dbReference type="PROSITE" id="PS50850"/>
    </source>
</evidence>
<accession>A0ABU2V2F0</accession>